<dbReference type="SUPFAM" id="SSF53448">
    <property type="entry name" value="Nucleotide-diphospho-sugar transferases"/>
    <property type="match status" value="1"/>
</dbReference>
<comment type="caution">
    <text evidence="1">The sequence shown here is derived from an EMBL/GenBank/DDBJ whole genome shotgun (WGS) entry which is preliminary data.</text>
</comment>
<dbReference type="Proteomes" id="UP000474104">
    <property type="component" value="Unassembled WGS sequence"/>
</dbReference>
<dbReference type="InterPro" id="IPR003329">
    <property type="entry name" value="Cytidylyl_trans"/>
</dbReference>
<dbReference type="Gene3D" id="3.90.550.10">
    <property type="entry name" value="Spore Coat Polysaccharide Biosynthesis Protein SpsA, Chain A"/>
    <property type="match status" value="1"/>
</dbReference>
<protein>
    <submittedName>
        <fullName evidence="1">Acylneuraminate cytidylyltransferase family protein</fullName>
    </submittedName>
</protein>
<dbReference type="PANTHER" id="PTHR21485">
    <property type="entry name" value="HAD SUPERFAMILY MEMBERS CMAS AND KDSC"/>
    <property type="match status" value="1"/>
</dbReference>
<evidence type="ECO:0000313" key="1">
    <source>
        <dbReference type="EMBL" id="NDO68681.1"/>
    </source>
</evidence>
<accession>A0A9X5H6Y9</accession>
<keyword evidence="1" id="KW-0548">Nucleotidyltransferase</keyword>
<sequence length="253" mass="29292">MNILFTICGRSGSKGLKNKNLKKLNGIPLVYYTLSAIKLYQEAHPTDDVTVAVNTDSRELLEMIRVQKTIFNIREVERKEELAGDRTAKVEVVKDTYFECRKQMIFDAVVDLDLTSPMRKLGDIEAAVKALKEDKECDLVFSVVHARRSPYFNMVEKQKQYYRKICPSHYTARQEAPAVYELNASIYAYAPEFLEKNIDKTILEYNCGIVEMEDYLVLDIDSEEDFIRMSVLIDYFGQKDKELRRVIALAKEL</sequence>
<dbReference type="PANTHER" id="PTHR21485:SF6">
    <property type="entry name" value="N-ACYLNEURAMINATE CYTIDYLYLTRANSFERASE-RELATED"/>
    <property type="match status" value="1"/>
</dbReference>
<proteinExistence type="predicted"/>
<reference evidence="1 2" key="1">
    <citation type="submission" date="2019-07" db="EMBL/GenBank/DDBJ databases">
        <title>Draft genome sequences of 15 bacterial species constituting the stable defined intestinal microbiota of the GM15 gnotobiotic mouse model.</title>
        <authorList>
            <person name="Elie C."/>
            <person name="Mathieu A."/>
            <person name="Saliou A."/>
            <person name="Darnaud M."/>
            <person name="Leulier F."/>
            <person name="Tamellini A."/>
        </authorList>
    </citation>
    <scope>NUCLEOTIDE SEQUENCE [LARGE SCALE GENOMIC DNA]</scope>
    <source>
        <strain evidence="2">ASF 502</strain>
    </source>
</reference>
<dbReference type="OrthoDB" id="9805604at2"/>
<dbReference type="GO" id="GO:0008781">
    <property type="term" value="F:N-acylneuraminate cytidylyltransferase activity"/>
    <property type="evidence" value="ECO:0007669"/>
    <property type="project" value="TreeGrafter"/>
</dbReference>
<gene>
    <name evidence="1" type="ORF">FMM80_08310</name>
</gene>
<dbReference type="InterPro" id="IPR050793">
    <property type="entry name" value="CMP-NeuNAc_synthase"/>
</dbReference>
<dbReference type="RefSeq" id="WP_004071949.1">
    <property type="nucleotide sequence ID" value="NZ_VIRB01000054.1"/>
</dbReference>
<keyword evidence="1" id="KW-0808">Transferase</keyword>
<organism evidence="1 2">
    <name type="scientific">Schaedlerella arabinosiphila</name>
    <dbReference type="NCBI Taxonomy" id="2044587"/>
    <lineage>
        <taxon>Bacteria</taxon>
        <taxon>Bacillati</taxon>
        <taxon>Bacillota</taxon>
        <taxon>Clostridia</taxon>
        <taxon>Lachnospirales</taxon>
        <taxon>Lachnospiraceae</taxon>
        <taxon>Schaedlerella</taxon>
    </lineage>
</organism>
<dbReference type="InterPro" id="IPR029044">
    <property type="entry name" value="Nucleotide-diphossugar_trans"/>
</dbReference>
<dbReference type="EMBL" id="VIRB01000054">
    <property type="protein sequence ID" value="NDO68681.1"/>
    <property type="molecule type" value="Genomic_DNA"/>
</dbReference>
<name>A0A9X5H6Y9_9FIRM</name>
<dbReference type="AlphaFoldDB" id="A0A9X5H6Y9"/>
<dbReference type="Pfam" id="PF02348">
    <property type="entry name" value="CTP_transf_3"/>
    <property type="match status" value="1"/>
</dbReference>
<evidence type="ECO:0000313" key="2">
    <source>
        <dbReference type="Proteomes" id="UP000474104"/>
    </source>
</evidence>